<evidence type="ECO:0000256" key="10">
    <source>
        <dbReference type="ARBA" id="ARBA00023180"/>
    </source>
</evidence>
<dbReference type="Gene3D" id="3.90.550.10">
    <property type="entry name" value="Spore Coat Polysaccharide Biosynthesis Protein SpsA, Chain A"/>
    <property type="match status" value="1"/>
</dbReference>
<reference evidence="15" key="2">
    <citation type="submission" date="2023-03" db="EMBL/GenBank/DDBJ databases">
        <authorList>
            <person name="Inwood S.N."/>
            <person name="Skelly J.G."/>
            <person name="Guhlin J."/>
            <person name="Harrop T.W.R."/>
            <person name="Goldson S.G."/>
            <person name="Dearden P.K."/>
        </authorList>
    </citation>
    <scope>NUCLEOTIDE SEQUENCE</scope>
    <source>
        <strain evidence="15">Lincoln</strain>
        <tissue evidence="15">Whole body</tissue>
    </source>
</reference>
<dbReference type="EMBL" id="JAQQBR010000003">
    <property type="protein sequence ID" value="KAK0180058.1"/>
    <property type="molecule type" value="Genomic_DNA"/>
</dbReference>
<keyword evidence="11" id="KW-0479">Metal-binding</keyword>
<dbReference type="Pfam" id="PF13733">
    <property type="entry name" value="Glyco_transf_7N"/>
    <property type="match status" value="1"/>
</dbReference>
<keyword evidence="8" id="KW-1133">Transmembrane helix</keyword>
<organism evidence="15 16">
    <name type="scientific">Microctonus hyperodae</name>
    <name type="common">Parasitoid wasp</name>
    <dbReference type="NCBI Taxonomy" id="165561"/>
    <lineage>
        <taxon>Eukaryota</taxon>
        <taxon>Metazoa</taxon>
        <taxon>Ecdysozoa</taxon>
        <taxon>Arthropoda</taxon>
        <taxon>Hexapoda</taxon>
        <taxon>Insecta</taxon>
        <taxon>Pterygota</taxon>
        <taxon>Neoptera</taxon>
        <taxon>Endopterygota</taxon>
        <taxon>Hymenoptera</taxon>
        <taxon>Apocrita</taxon>
        <taxon>Ichneumonoidea</taxon>
        <taxon>Braconidae</taxon>
        <taxon>Euphorinae</taxon>
        <taxon>Microctonus</taxon>
    </lineage>
</organism>
<dbReference type="PANTHER" id="PTHR19300">
    <property type="entry name" value="BETA-1,4-GALACTOSYLTRANSFERASE"/>
    <property type="match status" value="1"/>
</dbReference>
<evidence type="ECO:0000256" key="8">
    <source>
        <dbReference type="ARBA" id="ARBA00022989"/>
    </source>
</evidence>
<evidence type="ECO:0000313" key="16">
    <source>
        <dbReference type="Proteomes" id="UP001168972"/>
    </source>
</evidence>
<dbReference type="InterPro" id="IPR027995">
    <property type="entry name" value="Galactosyl_T_N"/>
</dbReference>
<dbReference type="EC" id="2.4.1.-" evidence="11"/>
<dbReference type="GO" id="GO:0046872">
    <property type="term" value="F:metal ion binding"/>
    <property type="evidence" value="ECO:0007669"/>
    <property type="project" value="UniProtKB-UniRule"/>
</dbReference>
<keyword evidence="6" id="KW-0812">Transmembrane</keyword>
<dbReference type="GO" id="GO:0033842">
    <property type="term" value="F:N-acetyl-beta-glucosaminyl-derivative 4-beta-N-acetylgalactosaminyltransferase activity"/>
    <property type="evidence" value="ECO:0007669"/>
    <property type="project" value="TreeGrafter"/>
</dbReference>
<evidence type="ECO:0000256" key="1">
    <source>
        <dbReference type="ARBA" id="ARBA00004606"/>
    </source>
</evidence>
<accession>A0AA39G2A7</accession>
<comment type="cofactor">
    <cofactor evidence="11">
        <name>Mn(2+)</name>
        <dbReference type="ChEBI" id="CHEBI:29035"/>
    </cofactor>
</comment>
<dbReference type="AlphaFoldDB" id="A0AA39G2A7"/>
<comment type="similarity">
    <text evidence="3 11">Belongs to the glycosyltransferase 7 family.</text>
</comment>
<name>A0AA39G2A7_MICHY</name>
<keyword evidence="4 11" id="KW-0328">Glycosyltransferase</keyword>
<proteinExistence type="inferred from homology"/>
<feature type="domain" description="Galactosyltransferase C-terminal" evidence="13">
    <location>
        <begin position="236"/>
        <end position="313"/>
    </location>
</feature>
<gene>
    <name evidence="15" type="ORF">PV327_005740</name>
</gene>
<dbReference type="Pfam" id="PF02709">
    <property type="entry name" value="Glyco_transf_7C"/>
    <property type="match status" value="1"/>
</dbReference>
<sequence length="366" mass="41738">MTIKLNMSVINVVEVIEGHQRYGDHSYRINPRGLIIYGVASTLTNSVETNSNSTYTTLQPAVVGLGDINNVSRSSDTNPTKSSTSSNDANVTDTSSFQLCPLIPPNLVGPLAVIKNPPELEIIERELKDVKPGGMHLPSNCIARHKVAIIIPFRDRMRHLETLLFNLHPILLRQQIDYEIFVIEQEGNGQFNRAMLMNVGYVEALKEKNFDCFIFHDVDLLPEDDRNLYTCPEQPRHMSVAVDKFNYRLPYADLFGGVSAMSRDHFRLVNGFSNVYWGWGGEDDDMANRIQAKGLHISRYPANIARYQMLTHRKEKANPKRYEYLKTGKKRFGTDGLKNLRYELIDKKKPKLYTWLLVKLTPPQPS</sequence>
<dbReference type="InterPro" id="IPR029044">
    <property type="entry name" value="Nucleotide-diphossugar_trans"/>
</dbReference>
<comment type="pathway">
    <text evidence="2 11">Protein modification; protein glycosylation.</text>
</comment>
<keyword evidence="16" id="KW-1185">Reference proteome</keyword>
<dbReference type="GO" id="GO:0005794">
    <property type="term" value="C:Golgi apparatus"/>
    <property type="evidence" value="ECO:0007669"/>
    <property type="project" value="TreeGrafter"/>
</dbReference>
<comment type="subcellular location">
    <subcellularLocation>
        <location evidence="1 11">Membrane</location>
        <topology evidence="1 11">Single-pass type II membrane protein</topology>
    </subcellularLocation>
</comment>
<keyword evidence="9" id="KW-0472">Membrane</keyword>
<evidence type="ECO:0000259" key="14">
    <source>
        <dbReference type="Pfam" id="PF13733"/>
    </source>
</evidence>
<evidence type="ECO:0000256" key="6">
    <source>
        <dbReference type="ARBA" id="ARBA00022692"/>
    </source>
</evidence>
<dbReference type="GO" id="GO:0005975">
    <property type="term" value="P:carbohydrate metabolic process"/>
    <property type="evidence" value="ECO:0007669"/>
    <property type="project" value="InterPro"/>
</dbReference>
<evidence type="ECO:0000259" key="13">
    <source>
        <dbReference type="Pfam" id="PF02709"/>
    </source>
</evidence>
<evidence type="ECO:0000256" key="4">
    <source>
        <dbReference type="ARBA" id="ARBA00022676"/>
    </source>
</evidence>
<evidence type="ECO:0000256" key="11">
    <source>
        <dbReference type="RuleBase" id="RU368121"/>
    </source>
</evidence>
<dbReference type="PANTHER" id="PTHR19300:SF57">
    <property type="entry name" value="BETA-1,4-N-ACETYLGALACTOSAMINYLTRANSFERASE"/>
    <property type="match status" value="1"/>
</dbReference>
<protein>
    <recommendedName>
        <fullName evidence="11">Beta-1,4-N-acetylgalactosaminyltransferase</fullName>
        <ecNumber evidence="11">2.4.1.-</ecNumber>
    </recommendedName>
    <alternativeName>
        <fullName evidence="11">Beta-4-GalNAcT</fullName>
    </alternativeName>
</protein>
<keyword evidence="7 11" id="KW-0735">Signal-anchor</keyword>
<keyword evidence="10 11" id="KW-0325">Glycoprotein</keyword>
<dbReference type="GO" id="GO:0008378">
    <property type="term" value="F:galactosyltransferase activity"/>
    <property type="evidence" value="ECO:0007669"/>
    <property type="project" value="TreeGrafter"/>
</dbReference>
<reference evidence="15" key="1">
    <citation type="journal article" date="2023" name="bioRxiv">
        <title>Scaffold-level genome assemblies of two parasitoid biocontrol wasps reveal the parthenogenesis mechanism and an associated novel virus.</title>
        <authorList>
            <person name="Inwood S."/>
            <person name="Skelly J."/>
            <person name="Guhlin J."/>
            <person name="Harrop T."/>
            <person name="Goldson S."/>
            <person name="Dearden P."/>
        </authorList>
    </citation>
    <scope>NUCLEOTIDE SEQUENCE</scope>
    <source>
        <strain evidence="15">Lincoln</strain>
        <tissue evidence="15">Whole body</tissue>
    </source>
</reference>
<dbReference type="Proteomes" id="UP001168972">
    <property type="component" value="Unassembled WGS sequence"/>
</dbReference>
<evidence type="ECO:0000256" key="3">
    <source>
        <dbReference type="ARBA" id="ARBA00005735"/>
    </source>
</evidence>
<dbReference type="SUPFAM" id="SSF53448">
    <property type="entry name" value="Nucleotide-diphospho-sugar transferases"/>
    <property type="match status" value="1"/>
</dbReference>
<dbReference type="GO" id="GO:0006688">
    <property type="term" value="P:glycosphingolipid biosynthetic process"/>
    <property type="evidence" value="ECO:0007669"/>
    <property type="project" value="TreeGrafter"/>
</dbReference>
<evidence type="ECO:0000256" key="7">
    <source>
        <dbReference type="ARBA" id="ARBA00022968"/>
    </source>
</evidence>
<evidence type="ECO:0000256" key="5">
    <source>
        <dbReference type="ARBA" id="ARBA00022679"/>
    </source>
</evidence>
<dbReference type="GO" id="GO:0016020">
    <property type="term" value="C:membrane"/>
    <property type="evidence" value="ECO:0007669"/>
    <property type="project" value="UniProtKB-SubCell"/>
</dbReference>
<dbReference type="InterPro" id="IPR027791">
    <property type="entry name" value="Galactosyl_T_C"/>
</dbReference>
<comment type="caution">
    <text evidence="15">The sequence shown here is derived from an EMBL/GenBank/DDBJ whole genome shotgun (WGS) entry which is preliminary data.</text>
</comment>
<dbReference type="InterPro" id="IPR003859">
    <property type="entry name" value="Galactosyl_T"/>
</dbReference>
<comment type="function">
    <text evidence="11">Catalyzes the transfer of galactose onto proteins or lipids.</text>
</comment>
<evidence type="ECO:0000256" key="12">
    <source>
        <dbReference type="SAM" id="MobiDB-lite"/>
    </source>
</evidence>
<evidence type="ECO:0000256" key="9">
    <source>
        <dbReference type="ARBA" id="ARBA00023136"/>
    </source>
</evidence>
<dbReference type="PRINTS" id="PR02050">
    <property type="entry name" value="B14GALTRFASE"/>
</dbReference>
<feature type="region of interest" description="Disordered" evidence="12">
    <location>
        <begin position="69"/>
        <end position="91"/>
    </location>
</feature>
<keyword evidence="5 11" id="KW-0808">Transferase</keyword>
<feature type="domain" description="Galactosyltransferase N-terminal" evidence="14">
    <location>
        <begin position="100"/>
        <end position="232"/>
    </location>
</feature>
<evidence type="ECO:0000256" key="2">
    <source>
        <dbReference type="ARBA" id="ARBA00004922"/>
    </source>
</evidence>
<dbReference type="CDD" id="cd00899">
    <property type="entry name" value="b4GalT"/>
    <property type="match status" value="1"/>
</dbReference>
<evidence type="ECO:0000313" key="15">
    <source>
        <dbReference type="EMBL" id="KAK0180058.1"/>
    </source>
</evidence>
<keyword evidence="11" id="KW-0464">Manganese</keyword>